<evidence type="ECO:0000259" key="11">
    <source>
        <dbReference type="PROSITE" id="PS50102"/>
    </source>
</evidence>
<dbReference type="EMBL" id="JAANYQ010000014">
    <property type="protein sequence ID" value="KAF4121010.1"/>
    <property type="molecule type" value="Genomic_DNA"/>
</dbReference>
<feature type="region of interest" description="Disordered" evidence="10">
    <location>
        <begin position="543"/>
        <end position="615"/>
    </location>
</feature>
<feature type="domain" description="RRM" evidence="11">
    <location>
        <begin position="905"/>
        <end position="977"/>
    </location>
</feature>
<dbReference type="Proteomes" id="UP000749293">
    <property type="component" value="Unassembled WGS sequence"/>
</dbReference>
<feature type="region of interest" description="Disordered" evidence="10">
    <location>
        <begin position="872"/>
        <end position="900"/>
    </location>
</feature>
<dbReference type="SUPFAM" id="SSF48452">
    <property type="entry name" value="TPR-like"/>
    <property type="match status" value="1"/>
</dbReference>
<dbReference type="InterPro" id="IPR031766">
    <property type="entry name" value="RRM_occluded"/>
</dbReference>
<dbReference type="GO" id="GO:0003723">
    <property type="term" value="F:RNA binding"/>
    <property type="evidence" value="ECO:0007669"/>
    <property type="project" value="UniProtKB-UniRule"/>
</dbReference>
<keyword evidence="6" id="KW-0539">Nucleus</keyword>
<dbReference type="FunFam" id="3.30.70.330:FF:000365">
    <property type="entry name" value="U4/U6 snRNA-associated-splicing factor PRP24"/>
    <property type="match status" value="1"/>
</dbReference>
<comment type="function">
    <text evidence="7">Functions as a recycling factor of the spliceosome, a machinery that forms on each precursor-messenger RNA (pre-mRNA) and catalyzes the removal of introns. Chaperones the re-annealing of U4 and U6 snRNAs (small nuclear RNAs) released from previous rounds of splicing, an initial step in reforming the U4/U6-U5 tri-snRNP (small nuclear ribonucleoprotein) that can reassemble into another spliceosome complex; this step involves binding U6 and facilitating the unwinding of the U6 internal stem loop, followed by base-pairing of U6 to U4.</text>
</comment>
<evidence type="ECO:0000256" key="6">
    <source>
        <dbReference type="ARBA" id="ARBA00023242"/>
    </source>
</evidence>
<evidence type="ECO:0000313" key="13">
    <source>
        <dbReference type="Proteomes" id="UP000749293"/>
    </source>
</evidence>
<dbReference type="InterPro" id="IPR011990">
    <property type="entry name" value="TPR-like_helical_dom_sf"/>
</dbReference>
<organism evidence="12 13">
    <name type="scientific">Geosmithia morbida</name>
    <dbReference type="NCBI Taxonomy" id="1094350"/>
    <lineage>
        <taxon>Eukaryota</taxon>
        <taxon>Fungi</taxon>
        <taxon>Dikarya</taxon>
        <taxon>Ascomycota</taxon>
        <taxon>Pezizomycotina</taxon>
        <taxon>Sordariomycetes</taxon>
        <taxon>Hypocreomycetidae</taxon>
        <taxon>Hypocreales</taxon>
        <taxon>Bionectriaceae</taxon>
        <taxon>Geosmithia</taxon>
    </lineage>
</organism>
<dbReference type="OrthoDB" id="360390at2759"/>
<feature type="compositionally biased region" description="Low complexity" evidence="10">
    <location>
        <begin position="983"/>
        <end position="1002"/>
    </location>
</feature>
<evidence type="ECO:0000313" key="12">
    <source>
        <dbReference type="EMBL" id="KAF4121010.1"/>
    </source>
</evidence>
<dbReference type="GeneID" id="55968726"/>
<name>A0A9P5D2P1_9HYPO</name>
<evidence type="ECO:0000256" key="3">
    <source>
        <dbReference type="ARBA" id="ARBA00022737"/>
    </source>
</evidence>
<keyword evidence="4 9" id="KW-0694">RNA-binding</keyword>
<evidence type="ECO:0000256" key="5">
    <source>
        <dbReference type="ARBA" id="ARBA00023187"/>
    </source>
</evidence>
<evidence type="ECO:0000256" key="10">
    <source>
        <dbReference type="SAM" id="MobiDB-lite"/>
    </source>
</evidence>
<feature type="domain" description="RRM" evidence="11">
    <location>
        <begin position="615"/>
        <end position="691"/>
    </location>
</feature>
<gene>
    <name evidence="12" type="ORF">GMORB2_2496</name>
</gene>
<dbReference type="Pfam" id="PF00076">
    <property type="entry name" value="RRM_1"/>
    <property type="match status" value="3"/>
</dbReference>
<dbReference type="PANTHER" id="PTHR24012">
    <property type="entry name" value="RNA BINDING PROTEIN"/>
    <property type="match status" value="1"/>
</dbReference>
<dbReference type="InterPro" id="IPR003107">
    <property type="entry name" value="HAT"/>
</dbReference>
<reference evidence="12" key="1">
    <citation type="submission" date="2020-03" db="EMBL/GenBank/DDBJ databases">
        <title>Site-based positive gene gene selection in Geosmithia morbida across the United States reveals a broad range of putative effectors and factors for local host and environmental adapation.</title>
        <authorList>
            <person name="Onufrak A."/>
            <person name="Murdoch R.W."/>
            <person name="Gazis R."/>
            <person name="Huff M."/>
            <person name="Staton M."/>
            <person name="Klingeman W."/>
            <person name="Hadziabdic D."/>
        </authorList>
    </citation>
    <scope>NUCLEOTIDE SEQUENCE</scope>
    <source>
        <strain evidence="12">1262</strain>
    </source>
</reference>
<dbReference type="SMART" id="SM00360">
    <property type="entry name" value="RRM"/>
    <property type="match status" value="4"/>
</dbReference>
<dbReference type="CDD" id="cd00590">
    <property type="entry name" value="RRM_SF"/>
    <property type="match status" value="1"/>
</dbReference>
<dbReference type="RefSeq" id="XP_035319662.1">
    <property type="nucleotide sequence ID" value="XM_035464476.1"/>
</dbReference>
<comment type="subcellular location">
    <subcellularLocation>
        <location evidence="1">Nucleus</location>
    </subcellularLocation>
</comment>
<keyword evidence="13" id="KW-1185">Reference proteome</keyword>
<dbReference type="SMART" id="SM00386">
    <property type="entry name" value="HAT"/>
    <property type="match status" value="5"/>
</dbReference>
<evidence type="ECO:0000256" key="8">
    <source>
        <dbReference type="ARBA" id="ARBA00093627"/>
    </source>
</evidence>
<evidence type="ECO:0000256" key="2">
    <source>
        <dbReference type="ARBA" id="ARBA00022664"/>
    </source>
</evidence>
<dbReference type="AlphaFoldDB" id="A0A9P5D2P1"/>
<feature type="region of interest" description="Disordered" evidence="10">
    <location>
        <begin position="983"/>
        <end position="1073"/>
    </location>
</feature>
<dbReference type="Gene3D" id="1.25.40.10">
    <property type="entry name" value="Tetratricopeptide repeat domain"/>
    <property type="match status" value="2"/>
</dbReference>
<evidence type="ECO:0000256" key="9">
    <source>
        <dbReference type="PROSITE-ProRule" id="PRU00176"/>
    </source>
</evidence>
<feature type="compositionally biased region" description="Basic and acidic residues" evidence="10">
    <location>
        <begin position="1033"/>
        <end position="1044"/>
    </location>
</feature>
<feature type="compositionally biased region" description="Low complexity" evidence="10">
    <location>
        <begin position="543"/>
        <end position="555"/>
    </location>
</feature>
<dbReference type="InterPro" id="IPR000504">
    <property type="entry name" value="RRM_dom"/>
</dbReference>
<protein>
    <recommendedName>
        <fullName evidence="8">U4/U6 snRNA-associated-splicing factor PRP24</fullName>
    </recommendedName>
</protein>
<comment type="caution">
    <text evidence="12">The sequence shown here is derived from an EMBL/GenBank/DDBJ whole genome shotgun (WGS) entry which is preliminary data.</text>
</comment>
<accession>A0A9P5D2P1</accession>
<dbReference type="GO" id="GO:0006397">
    <property type="term" value="P:mRNA processing"/>
    <property type="evidence" value="ECO:0007669"/>
    <property type="project" value="UniProtKB-KW"/>
</dbReference>
<dbReference type="Gene3D" id="3.30.70.330">
    <property type="match status" value="4"/>
</dbReference>
<dbReference type="GO" id="GO:0005688">
    <property type="term" value="C:U6 snRNP"/>
    <property type="evidence" value="ECO:0007669"/>
    <property type="project" value="UniProtKB-ARBA"/>
</dbReference>
<dbReference type="InterPro" id="IPR035979">
    <property type="entry name" value="RBD_domain_sf"/>
</dbReference>
<feature type="compositionally biased region" description="Basic and acidic residues" evidence="10">
    <location>
        <begin position="584"/>
        <end position="594"/>
    </location>
</feature>
<dbReference type="SUPFAM" id="SSF54928">
    <property type="entry name" value="RNA-binding domain, RBD"/>
    <property type="match status" value="3"/>
</dbReference>
<dbReference type="GO" id="GO:0008380">
    <property type="term" value="P:RNA splicing"/>
    <property type="evidence" value="ECO:0007669"/>
    <property type="project" value="UniProtKB-KW"/>
</dbReference>
<dbReference type="PROSITE" id="PS50102">
    <property type="entry name" value="RRM"/>
    <property type="match status" value="4"/>
</dbReference>
<dbReference type="Pfam" id="PF16842">
    <property type="entry name" value="RRM_occluded"/>
    <property type="match status" value="1"/>
</dbReference>
<dbReference type="InterPro" id="IPR012677">
    <property type="entry name" value="Nucleotide-bd_a/b_plait_sf"/>
</dbReference>
<proteinExistence type="predicted"/>
<evidence type="ECO:0000256" key="4">
    <source>
        <dbReference type="ARBA" id="ARBA00022884"/>
    </source>
</evidence>
<sequence>MVTATPVGEDSWLAYLDEIVRKASDLETRVNAVEVYKRAVSAEPASLRLWLGYCNYFWSLWSDCQSPAPPEGWSEEELLMGRELFSFAAALELWQQGYEAVRYRINDSHQLWDRWISLELELLARTRTTGGIKRITHLYRNRLRTPHVAWDETSQAFSSFLSEYNRDAWEGAMKDVTVEAQQAKRIISARDPFELKINKASKTGDVEAEKSLMLEYLDWETRQSRRRGGSDTGDPETAVALCRGLYARALTGLFATDQDVWLDYIVYLSSSQPELTAASTSELFDALRRAVQHCPSSGELWSRYILCAEEAKLPFDEIEPIKHAATSEDQLYKNGMEAMLDMYVAWCGYLKRAAIGAGAGDEAADVADVGLPAALEDVAVVGKRLYGNNFQGDPEFRLERIYIQYLTEMKGAVDDARAQWNKLASAQIYADNHSFWLTYYTWEMLVFSSRSGKRRSPTPTSVAAEPRVPSSATSVLTRALSRTNLDWPEKVLEVFVQHCRDHETPASVRQAADKAYRVTKAIRTRRELEQKEKEEAYAAYYSQQQPEQGQQGKQPEATDNPATSEYKRKRGEHQGGDEAMPESASKRQRNDTAEPKSAAVDPQQQAEAKRDRENTTVIVENLPGNVTQTKLRQYFKDYGHINNITALVHDEKTQASTALIEFRTPQEAQSALLRDGKYFDQSQLKVVLGHDLTVYVTNYPPAADAKYIRDLFQDCGEVLSIRWPSLKVNTHRRFCYVSFRDRAAARAATGKDGELLEDRYRLVAKFSDPGRKKGREGALAEGREVHITNLDRTLHETELRDVFAKYGNVTRVNIPQTLGGKNRGFAFVDFSTSDEAQAAVAGLNNTKLRSQIMAVELSKESKVKASAKTIVNRELSGSPAPSSNMDVDGQDASGNKPTSTDISARTIALMGLPDTVNDARVRALVEPLGTIVQFVLQPIHGAVKIEFADAATAGKASLQLDGMDFEGYKLRTGSVDELRRAKAGNGQQNQQYQQQKPQRPAALAPPPSYIRRPGAPRGGGPKRGLGFASARKPAADKGTHDDATNGRPAPKSNADFKAMFLAPRAEQKTEDDK</sequence>
<feature type="domain" description="RRM" evidence="11">
    <location>
        <begin position="783"/>
        <end position="860"/>
    </location>
</feature>
<keyword evidence="3" id="KW-0677">Repeat</keyword>
<keyword evidence="5" id="KW-0508">mRNA splicing</keyword>
<evidence type="ECO:0000256" key="7">
    <source>
        <dbReference type="ARBA" id="ARBA00093374"/>
    </source>
</evidence>
<keyword evidence="2" id="KW-0507">mRNA processing</keyword>
<evidence type="ECO:0000256" key="1">
    <source>
        <dbReference type="ARBA" id="ARBA00004123"/>
    </source>
</evidence>
<feature type="domain" description="RRM" evidence="11">
    <location>
        <begin position="692"/>
        <end position="769"/>
    </location>
</feature>